<dbReference type="Proteomes" id="UP000002035">
    <property type="component" value="Unassembled WGS sequence"/>
</dbReference>
<protein>
    <submittedName>
        <fullName evidence="2">Uncharacterized protein</fullName>
    </submittedName>
</protein>
<dbReference type="eggNOG" id="ENOG502RQFM">
    <property type="taxonomic scope" value="Eukaryota"/>
</dbReference>
<proteinExistence type="predicted"/>
<dbReference type="PANTHER" id="PTHR37540">
    <property type="entry name" value="TRANSCRIPTION FACTOR (ACR-2), PUTATIVE-RELATED-RELATED"/>
    <property type="match status" value="1"/>
</dbReference>
<evidence type="ECO:0000313" key="3">
    <source>
        <dbReference type="Proteomes" id="UP000002035"/>
    </source>
</evidence>
<dbReference type="GeneID" id="9229430"/>
<evidence type="ECO:0000256" key="1">
    <source>
        <dbReference type="SAM" id="MobiDB-lite"/>
    </source>
</evidence>
<dbReference type="EMBL" id="DS995703">
    <property type="protein sequence ID" value="EEQ30794.1"/>
    <property type="molecule type" value="Genomic_DNA"/>
</dbReference>
<feature type="compositionally biased region" description="Polar residues" evidence="1">
    <location>
        <begin position="107"/>
        <end position="119"/>
    </location>
</feature>
<name>C5FM72_ARTOC</name>
<dbReference type="VEuPathDB" id="FungiDB:MCYG_03613"/>
<sequence>MKGNEGRQEFFFVDETSSKKGKRSHVMKHHVREKRKGSHGQLSISHEQHALNAANQPGGKRVIAPLSKSMIKPASTLTSDSNSARILLWLNGREGQAGGEEKEERSGSASSTPISTYPQPVNAMNLRVQPGVGTLDPFDTFPLRQSREVQKLADIWTSKLAYWSGQNRHLKTCVFQKTGTETSRAYIAEAQRLLDGELQKERRRKEADNDWSNGNITMAMASLSVQEDRYGVPGQGWPYLEEALNRLRIETRKRAKKRQQRDWGVEDTCTHYVRLIRGPGERTPRLALTPGEGDSLVSFLRHAESLRPPPSPDTSGEGGEKAGKYLDAFRFHSPLHLILASGPIPTQVPHHERRYVIQSTTIGYQSRIASLMYIVAALLDLKEEDKRARFINGLAMKVVEHGLDRERSAQTLLWILLEEGWHEDLRNGHRAWFVGDLMVAVNALGETLQFLFGEVLLRILMGRQADLEISSERFEREVRMALSSNQSTRPPI</sequence>
<dbReference type="AlphaFoldDB" id="C5FM72"/>
<reference evidence="3" key="1">
    <citation type="journal article" date="2012" name="MBio">
        <title>Comparative genome analysis of Trichophyton rubrum and related dermatophytes reveals candidate genes involved in infection.</title>
        <authorList>
            <person name="Martinez D.A."/>
            <person name="Oliver B.G."/>
            <person name="Graeser Y."/>
            <person name="Goldberg J.M."/>
            <person name="Li W."/>
            <person name="Martinez-Rossi N.M."/>
            <person name="Monod M."/>
            <person name="Shelest E."/>
            <person name="Barton R.C."/>
            <person name="Birch E."/>
            <person name="Brakhage A.A."/>
            <person name="Chen Z."/>
            <person name="Gurr S.J."/>
            <person name="Heiman D."/>
            <person name="Heitman J."/>
            <person name="Kosti I."/>
            <person name="Rossi A."/>
            <person name="Saif S."/>
            <person name="Samalova M."/>
            <person name="Saunders C.W."/>
            <person name="Shea T."/>
            <person name="Summerbell R.C."/>
            <person name="Xu J."/>
            <person name="Young S."/>
            <person name="Zeng Q."/>
            <person name="Birren B.W."/>
            <person name="Cuomo C.A."/>
            <person name="White T.C."/>
        </authorList>
    </citation>
    <scope>NUCLEOTIDE SEQUENCE [LARGE SCALE GENOMIC DNA]</scope>
    <source>
        <strain evidence="3">ATCC MYA-4605 / CBS 113480</strain>
    </source>
</reference>
<organism evidence="2 3">
    <name type="scientific">Arthroderma otae (strain ATCC MYA-4605 / CBS 113480)</name>
    <name type="common">Microsporum canis</name>
    <dbReference type="NCBI Taxonomy" id="554155"/>
    <lineage>
        <taxon>Eukaryota</taxon>
        <taxon>Fungi</taxon>
        <taxon>Dikarya</taxon>
        <taxon>Ascomycota</taxon>
        <taxon>Pezizomycotina</taxon>
        <taxon>Eurotiomycetes</taxon>
        <taxon>Eurotiomycetidae</taxon>
        <taxon>Onygenales</taxon>
        <taxon>Arthrodermataceae</taxon>
        <taxon>Microsporum</taxon>
    </lineage>
</organism>
<evidence type="ECO:0000313" key="2">
    <source>
        <dbReference type="EMBL" id="EEQ30794.1"/>
    </source>
</evidence>
<dbReference type="RefSeq" id="XP_002848107.1">
    <property type="nucleotide sequence ID" value="XM_002848061.1"/>
</dbReference>
<feature type="region of interest" description="Disordered" evidence="1">
    <location>
        <begin position="15"/>
        <end position="41"/>
    </location>
</feature>
<accession>C5FM72</accession>
<gene>
    <name evidence="2" type="ORF">MCYG_03613</name>
</gene>
<dbReference type="OrthoDB" id="4206571at2759"/>
<feature type="region of interest" description="Disordered" evidence="1">
    <location>
        <begin position="94"/>
        <end position="119"/>
    </location>
</feature>
<dbReference type="HOGENOM" id="CLU_042443_0_0_1"/>
<dbReference type="OMA" id="EKRAHVM"/>
<feature type="compositionally biased region" description="Basic residues" evidence="1">
    <location>
        <begin position="19"/>
        <end position="38"/>
    </location>
</feature>
<dbReference type="PANTHER" id="PTHR37540:SF5">
    <property type="entry name" value="TRANSCRIPTION FACTOR DOMAIN-CONTAINING PROTEIN"/>
    <property type="match status" value="1"/>
</dbReference>
<keyword evidence="3" id="KW-1185">Reference proteome</keyword>